<organism evidence="1 2">
    <name type="scientific">Multifurca ochricompacta</name>
    <dbReference type="NCBI Taxonomy" id="376703"/>
    <lineage>
        <taxon>Eukaryota</taxon>
        <taxon>Fungi</taxon>
        <taxon>Dikarya</taxon>
        <taxon>Basidiomycota</taxon>
        <taxon>Agaricomycotina</taxon>
        <taxon>Agaricomycetes</taxon>
        <taxon>Russulales</taxon>
        <taxon>Russulaceae</taxon>
        <taxon>Multifurca</taxon>
    </lineage>
</organism>
<proteinExistence type="predicted"/>
<name>A0AAD4MD06_9AGAM</name>
<evidence type="ECO:0000313" key="1">
    <source>
        <dbReference type="EMBL" id="KAI0306814.1"/>
    </source>
</evidence>
<comment type="caution">
    <text evidence="1">The sequence shown here is derived from an EMBL/GenBank/DDBJ whole genome shotgun (WGS) entry which is preliminary data.</text>
</comment>
<accession>A0AAD4MD06</accession>
<reference evidence="1" key="1">
    <citation type="journal article" date="2022" name="New Phytol.">
        <title>Evolutionary transition to the ectomycorrhizal habit in the genomes of a hyperdiverse lineage of mushroom-forming fungi.</title>
        <authorList>
            <person name="Looney B."/>
            <person name="Miyauchi S."/>
            <person name="Morin E."/>
            <person name="Drula E."/>
            <person name="Courty P.E."/>
            <person name="Kohler A."/>
            <person name="Kuo A."/>
            <person name="LaButti K."/>
            <person name="Pangilinan J."/>
            <person name="Lipzen A."/>
            <person name="Riley R."/>
            <person name="Andreopoulos W."/>
            <person name="He G."/>
            <person name="Johnson J."/>
            <person name="Nolan M."/>
            <person name="Tritt A."/>
            <person name="Barry K.W."/>
            <person name="Grigoriev I.V."/>
            <person name="Nagy L.G."/>
            <person name="Hibbett D."/>
            <person name="Henrissat B."/>
            <person name="Matheny P.B."/>
            <person name="Labbe J."/>
            <person name="Martin F.M."/>
        </authorList>
    </citation>
    <scope>NUCLEOTIDE SEQUENCE</scope>
    <source>
        <strain evidence="1">BPL690</strain>
    </source>
</reference>
<dbReference type="Proteomes" id="UP001203297">
    <property type="component" value="Unassembled WGS sequence"/>
</dbReference>
<gene>
    <name evidence="1" type="ORF">B0F90DRAFT_472929</name>
</gene>
<evidence type="ECO:0000313" key="2">
    <source>
        <dbReference type="Proteomes" id="UP001203297"/>
    </source>
</evidence>
<keyword evidence="2" id="KW-1185">Reference proteome</keyword>
<dbReference type="EMBL" id="WTXG01000002">
    <property type="protein sequence ID" value="KAI0306814.1"/>
    <property type="molecule type" value="Genomic_DNA"/>
</dbReference>
<dbReference type="AlphaFoldDB" id="A0AAD4MD06"/>
<protein>
    <submittedName>
        <fullName evidence="1">Uncharacterized protein</fullName>
    </submittedName>
</protein>
<sequence>MPVDWTLTALDEDKEIEDFAARVPGFFDSRAVPDAPSAILSLMETPQDQPTSDPILGSRLGDLLKTWISGTSPLPEESRRNRLRVCLRCPWYCGRAYIRSENLVTLPSYVCAVFASSEMTRHIQTEDDVAARIIGRCFGSLVVKILLNDVNARIGVGLRINEGELHACLLFLARQAAR</sequence>